<evidence type="ECO:0000313" key="11">
    <source>
        <dbReference type="EMBL" id="MFC3106928.1"/>
    </source>
</evidence>
<accession>A0ABV7EW07</accession>
<evidence type="ECO:0000256" key="5">
    <source>
        <dbReference type="ARBA" id="ARBA00022842"/>
    </source>
</evidence>
<dbReference type="PANTHER" id="PTHR30621:SF0">
    <property type="entry name" value="BIFUNCTIONAL GLUTAMINE SYNTHETASE ADENYLYLTRANSFERASE_ADENYLYL-REMOVING ENZYME"/>
    <property type="match status" value="1"/>
</dbReference>
<feature type="domain" description="Glutamate-ammonia ligase adenylyltransferase repeated" evidence="9">
    <location>
        <begin position="8"/>
        <end position="246"/>
    </location>
</feature>
<feature type="region of interest" description="Adenylyl removase" evidence="7">
    <location>
        <begin position="1"/>
        <end position="422"/>
    </location>
</feature>
<name>A0ABV7EW07_9BURK</name>
<sequence length="925" mass="102582">MIRSLLSSIVASRFQARWLNADPARADQLATLAGLSLSTVDFAVLLQKEIDAGLPQPLPLQRAMRRLRNLLVASLIERDLAGRADLAEVVDTMTGFADFAIRTHLDALHAEMTAAHGTPIGEESGQPQQLIVLGMGKLGGGELNVSSDIDLIFVYPEDGETRTDNPEQRQLSNHEFFVRLGKKFIAALSEITEDGFTFRVDMALRPNGASGPLVASLNMVEEYLIVQGREWERYAWCKARPVTGNPADIVLLEAIVRPFVYRRYLDFGAIDAIRNMHAQIRAEVGRQERLHPDRSNNVKLGRGGIREIEFLAQVFQLIRGGRDASLRDRSTRAILRVLADKQLLDVDVVQQLLGSYTFLRNLEHRLQYLEDAQTHALPVSDSDRLTVAQMMGLADVASLLTALEAHRTFVAAQFDAIFSDKTADGSCGRGDDRRHGNERDSDRAIDTHHHDQVSGTDQREAIEARLGALGFDEPHAAAQRLLATLQSPRLQSLPEASRNRLVALINAALPQIAGSSKTGPTTLARLLDFLEAIARRSAYLSLLTEYPHTLGRVIRMISASGWAAKYLTNHPILLDELLDHRTLQATPDWPAFACELQQHLDAAAGDTERQLDILREMHHAQLFRLLAQDLEGGLTVERLADYLSALADTMVAATVQAAWRAIPNHHREIPQFAVIAYGKLGGKELGYASDLDVIFLFDDDDPEAPFLYAKLAQRFITWMTSHTSAGILFDIDTALRPDGASGMLVSSVTAFERYQTTSAWVWEHQALTRARFCSGDASIGARFEQIRDTVLRTPRDPAELKRDVLAMRRKMRDAHPNRSTLFDLKQDSGGMIDIEFIVQLLVLQHAPQYPALTANIGNIALLKLCGELSLIDAALAAEVADAYRVFRKLQHQTRLQGADQARVELDQIGPEVAAVERLWGAIFGE</sequence>
<dbReference type="Gene3D" id="1.20.120.330">
    <property type="entry name" value="Nucleotidyltransferases domain 2"/>
    <property type="match status" value="2"/>
</dbReference>
<feature type="region of interest" description="Disordered" evidence="8">
    <location>
        <begin position="424"/>
        <end position="458"/>
    </location>
</feature>
<evidence type="ECO:0000259" key="10">
    <source>
        <dbReference type="Pfam" id="PF08335"/>
    </source>
</evidence>
<comment type="cofactor">
    <cofactor evidence="7">
        <name>Mg(2+)</name>
        <dbReference type="ChEBI" id="CHEBI:18420"/>
    </cofactor>
</comment>
<dbReference type="Pfam" id="PF08335">
    <property type="entry name" value="GlnD_UR_UTase"/>
    <property type="match status" value="2"/>
</dbReference>
<dbReference type="Gene3D" id="1.20.120.1510">
    <property type="match status" value="1"/>
</dbReference>
<evidence type="ECO:0000256" key="3">
    <source>
        <dbReference type="ARBA" id="ARBA00022741"/>
    </source>
</evidence>
<dbReference type="EMBL" id="JBHRTP010000008">
    <property type="protein sequence ID" value="MFC3106928.1"/>
    <property type="molecule type" value="Genomic_DNA"/>
</dbReference>
<dbReference type="PANTHER" id="PTHR30621">
    <property type="entry name" value="GLUTAMINE SYNTHETASE ADENYLYLTRANSFERASE"/>
    <property type="match status" value="1"/>
</dbReference>
<dbReference type="InterPro" id="IPR013546">
    <property type="entry name" value="PII_UdlTrfase/GS_AdlTrfase"/>
</dbReference>
<keyword evidence="11" id="KW-0436">Ligase</keyword>
<dbReference type="GO" id="GO:0047388">
    <property type="term" value="F:[glutamine synthetase]-adenylyl-L-tyrosine phosphorylase activity"/>
    <property type="evidence" value="ECO:0007669"/>
    <property type="project" value="UniProtKB-EC"/>
</dbReference>
<dbReference type="Gene3D" id="3.30.460.10">
    <property type="entry name" value="Beta Polymerase, domain 2"/>
    <property type="match status" value="2"/>
</dbReference>
<comment type="caution">
    <text evidence="11">The sequence shown here is derived from an EMBL/GenBank/DDBJ whole genome shotgun (WGS) entry which is preliminary data.</text>
</comment>
<proteinExistence type="inferred from homology"/>
<gene>
    <name evidence="7 11" type="primary">glnE</name>
    <name evidence="11" type="ORF">ACFOFO_02960</name>
</gene>
<dbReference type="SUPFAM" id="SSF81593">
    <property type="entry name" value="Nucleotidyltransferase substrate binding subunit/domain"/>
    <property type="match status" value="2"/>
</dbReference>
<keyword evidence="3 7" id="KW-0547">Nucleotide-binding</keyword>
<evidence type="ECO:0000256" key="4">
    <source>
        <dbReference type="ARBA" id="ARBA00022840"/>
    </source>
</evidence>
<comment type="catalytic activity">
    <reaction evidence="7">
        <text>[glutamine synthetase]-L-tyrosine + ATP = [glutamine synthetase]-O(4)-(5'-adenylyl)-L-tyrosine + diphosphate</text>
        <dbReference type="Rhea" id="RHEA:18589"/>
        <dbReference type="Rhea" id="RHEA-COMP:10660"/>
        <dbReference type="Rhea" id="RHEA-COMP:10661"/>
        <dbReference type="ChEBI" id="CHEBI:30616"/>
        <dbReference type="ChEBI" id="CHEBI:33019"/>
        <dbReference type="ChEBI" id="CHEBI:46858"/>
        <dbReference type="ChEBI" id="CHEBI:83624"/>
        <dbReference type="EC" id="2.7.7.42"/>
    </reaction>
</comment>
<feature type="domain" description="PII-uridylyltransferase/Glutamine-synthetase adenylyltransferase" evidence="10">
    <location>
        <begin position="808"/>
        <end position="897"/>
    </location>
</feature>
<dbReference type="Pfam" id="PF03710">
    <property type="entry name" value="GlnE"/>
    <property type="match status" value="2"/>
</dbReference>
<dbReference type="Proteomes" id="UP001595530">
    <property type="component" value="Unassembled WGS sequence"/>
</dbReference>
<protein>
    <recommendedName>
        <fullName evidence="7">Bifunctional glutamine synthetase adenylyltransferase/adenylyl-removing enzyme</fullName>
    </recommendedName>
    <alternativeName>
        <fullName evidence="7">ATP:glutamine synthetase adenylyltransferase</fullName>
    </alternativeName>
    <alternativeName>
        <fullName evidence="7">ATase</fullName>
    </alternativeName>
    <domain>
        <recommendedName>
            <fullName evidence="7">Glutamine synthetase adenylyl-L-tyrosine phosphorylase</fullName>
            <ecNumber evidence="7">2.7.7.89</ecNumber>
        </recommendedName>
        <alternativeName>
            <fullName evidence="7">Adenylyl removase</fullName>
            <shortName evidence="7">AR</shortName>
            <shortName evidence="7">AT-N</shortName>
        </alternativeName>
    </domain>
    <domain>
        <recommendedName>
            <fullName evidence="7">Glutamine synthetase adenylyl transferase</fullName>
            <ecNumber evidence="7">2.7.7.42</ecNumber>
        </recommendedName>
        <alternativeName>
            <fullName evidence="7">Adenylyl transferase</fullName>
            <shortName evidence="7">AT</shortName>
            <shortName evidence="7">AT-C</shortName>
        </alternativeName>
    </domain>
</protein>
<keyword evidence="2 7" id="KW-0548">Nucleotidyltransferase</keyword>
<reference evidence="12" key="1">
    <citation type="journal article" date="2019" name="Int. J. Syst. Evol. Microbiol.">
        <title>The Global Catalogue of Microorganisms (GCM) 10K type strain sequencing project: providing services to taxonomists for standard genome sequencing and annotation.</title>
        <authorList>
            <consortium name="The Broad Institute Genomics Platform"/>
            <consortium name="The Broad Institute Genome Sequencing Center for Infectious Disease"/>
            <person name="Wu L."/>
            <person name="Ma J."/>
        </authorList>
    </citation>
    <scope>NUCLEOTIDE SEQUENCE [LARGE SCALE GENOMIC DNA]</scope>
    <source>
        <strain evidence="12">KCTC 42986</strain>
    </source>
</reference>
<evidence type="ECO:0000256" key="2">
    <source>
        <dbReference type="ARBA" id="ARBA00022695"/>
    </source>
</evidence>
<dbReference type="GO" id="GO:0008882">
    <property type="term" value="F:[glutamate-ammonia-ligase] adenylyltransferase activity"/>
    <property type="evidence" value="ECO:0007669"/>
    <property type="project" value="UniProtKB-EC"/>
</dbReference>
<evidence type="ECO:0000256" key="1">
    <source>
        <dbReference type="ARBA" id="ARBA00022679"/>
    </source>
</evidence>
<keyword evidence="12" id="KW-1185">Reference proteome</keyword>
<dbReference type="EC" id="2.7.7.89" evidence="7"/>
<feature type="domain" description="Glutamate-ammonia ligase adenylyltransferase repeated" evidence="9">
    <location>
        <begin position="551"/>
        <end position="785"/>
    </location>
</feature>
<dbReference type="InterPro" id="IPR043519">
    <property type="entry name" value="NT_sf"/>
</dbReference>
<dbReference type="InterPro" id="IPR005190">
    <property type="entry name" value="GlnE_rpt_dom"/>
</dbReference>
<keyword evidence="4 7" id="KW-0067">ATP-binding</keyword>
<evidence type="ECO:0000256" key="7">
    <source>
        <dbReference type="HAMAP-Rule" id="MF_00802"/>
    </source>
</evidence>
<comment type="similarity">
    <text evidence="7">Belongs to the GlnE family.</text>
</comment>
<dbReference type="RefSeq" id="WP_390326118.1">
    <property type="nucleotide sequence ID" value="NZ_JBHRTP010000008.1"/>
</dbReference>
<feature type="compositionally biased region" description="Basic and acidic residues" evidence="8">
    <location>
        <begin position="429"/>
        <end position="458"/>
    </location>
</feature>
<dbReference type="CDD" id="cd05401">
    <property type="entry name" value="NT_GlnE_GlnD_like"/>
    <property type="match status" value="2"/>
</dbReference>
<keyword evidence="1 7" id="KW-0808">Transferase</keyword>
<evidence type="ECO:0000259" key="9">
    <source>
        <dbReference type="Pfam" id="PF03710"/>
    </source>
</evidence>
<dbReference type="NCBIfam" id="NF008292">
    <property type="entry name" value="PRK11072.1"/>
    <property type="match status" value="1"/>
</dbReference>
<comment type="function">
    <text evidence="7">Involved in the regulation of glutamine synthetase GlnA, a key enzyme in the process to assimilate ammonia. When cellular nitrogen levels are high, the C-terminal adenylyl transferase (AT) inactivates GlnA by covalent transfer of an adenylyl group from ATP to specific tyrosine residue of GlnA, thus reducing its activity. Conversely, when nitrogen levels are low, the N-terminal adenylyl removase (AR) activates GlnA by removing the adenylyl group by phosphorolysis, increasing its activity. The regulatory region of GlnE binds the signal transduction protein PII (GlnB) which indicates the nitrogen status of the cell.</text>
</comment>
<dbReference type="GO" id="GO:0016874">
    <property type="term" value="F:ligase activity"/>
    <property type="evidence" value="ECO:0007669"/>
    <property type="project" value="UniProtKB-KW"/>
</dbReference>
<keyword evidence="6 7" id="KW-0511">Multifunctional enzyme</keyword>
<dbReference type="HAMAP" id="MF_00802">
    <property type="entry name" value="GlnE"/>
    <property type="match status" value="1"/>
</dbReference>
<organism evidence="11 12">
    <name type="scientific">Undibacterium arcticum</name>
    <dbReference type="NCBI Taxonomy" id="1762892"/>
    <lineage>
        <taxon>Bacteria</taxon>
        <taxon>Pseudomonadati</taxon>
        <taxon>Pseudomonadota</taxon>
        <taxon>Betaproteobacteria</taxon>
        <taxon>Burkholderiales</taxon>
        <taxon>Oxalobacteraceae</taxon>
        <taxon>Undibacterium</taxon>
    </lineage>
</organism>
<comment type="catalytic activity">
    <reaction evidence="7">
        <text>[glutamine synthetase]-O(4)-(5'-adenylyl)-L-tyrosine + phosphate = [glutamine synthetase]-L-tyrosine + ADP</text>
        <dbReference type="Rhea" id="RHEA:43716"/>
        <dbReference type="Rhea" id="RHEA-COMP:10660"/>
        <dbReference type="Rhea" id="RHEA-COMP:10661"/>
        <dbReference type="ChEBI" id="CHEBI:43474"/>
        <dbReference type="ChEBI" id="CHEBI:46858"/>
        <dbReference type="ChEBI" id="CHEBI:83624"/>
        <dbReference type="ChEBI" id="CHEBI:456216"/>
        <dbReference type="EC" id="2.7.7.89"/>
    </reaction>
</comment>
<evidence type="ECO:0000313" key="12">
    <source>
        <dbReference type="Proteomes" id="UP001595530"/>
    </source>
</evidence>
<evidence type="ECO:0000256" key="8">
    <source>
        <dbReference type="SAM" id="MobiDB-lite"/>
    </source>
</evidence>
<dbReference type="EC" id="2.7.7.42" evidence="7"/>
<dbReference type="SUPFAM" id="SSF81301">
    <property type="entry name" value="Nucleotidyltransferase"/>
    <property type="match status" value="2"/>
</dbReference>
<feature type="domain" description="PII-uridylyltransferase/Glutamine-synthetase adenylyltransferase" evidence="10">
    <location>
        <begin position="274"/>
        <end position="418"/>
    </location>
</feature>
<keyword evidence="5 7" id="KW-0460">Magnesium</keyword>
<dbReference type="InterPro" id="IPR023057">
    <property type="entry name" value="GlnE"/>
</dbReference>
<evidence type="ECO:0000256" key="6">
    <source>
        <dbReference type="ARBA" id="ARBA00023268"/>
    </source>
</evidence>
<feature type="region of interest" description="Adenylyl transferase" evidence="7">
    <location>
        <begin position="446"/>
        <end position="925"/>
    </location>
</feature>